<organism evidence="3">
    <name type="scientific">Angiostrongylus costaricensis</name>
    <name type="common">Nematode worm</name>
    <dbReference type="NCBI Taxonomy" id="334426"/>
    <lineage>
        <taxon>Eukaryota</taxon>
        <taxon>Metazoa</taxon>
        <taxon>Ecdysozoa</taxon>
        <taxon>Nematoda</taxon>
        <taxon>Chromadorea</taxon>
        <taxon>Rhabditida</taxon>
        <taxon>Rhabditina</taxon>
        <taxon>Rhabditomorpha</taxon>
        <taxon>Strongyloidea</taxon>
        <taxon>Metastrongylidae</taxon>
        <taxon>Angiostrongylus</taxon>
    </lineage>
</organism>
<accession>A0A0R3PP55</accession>
<dbReference type="WBParaSite" id="ACOC_0000694301-mRNA-1">
    <property type="protein sequence ID" value="ACOC_0000694301-mRNA-1"/>
    <property type="gene ID" value="ACOC_0000694301"/>
</dbReference>
<reference evidence="1 2" key="2">
    <citation type="submission" date="2018-11" db="EMBL/GenBank/DDBJ databases">
        <authorList>
            <consortium name="Pathogen Informatics"/>
        </authorList>
    </citation>
    <scope>NUCLEOTIDE SEQUENCE [LARGE SCALE GENOMIC DNA]</scope>
    <source>
        <strain evidence="1 2">Costa Rica</strain>
    </source>
</reference>
<evidence type="ECO:0000313" key="1">
    <source>
        <dbReference type="EMBL" id="VDM58529.1"/>
    </source>
</evidence>
<dbReference type="Proteomes" id="UP000267027">
    <property type="component" value="Unassembled WGS sequence"/>
</dbReference>
<reference evidence="3" key="1">
    <citation type="submission" date="2017-02" db="UniProtKB">
        <authorList>
            <consortium name="WormBaseParasite"/>
        </authorList>
    </citation>
    <scope>IDENTIFICATION</scope>
</reference>
<evidence type="ECO:0000313" key="2">
    <source>
        <dbReference type="Proteomes" id="UP000267027"/>
    </source>
</evidence>
<evidence type="ECO:0000313" key="3">
    <source>
        <dbReference type="WBParaSite" id="ACOC_0000694301-mRNA-1"/>
    </source>
</evidence>
<gene>
    <name evidence="1" type="ORF">ACOC_LOCUS6944</name>
</gene>
<keyword evidence="2" id="KW-1185">Reference proteome</keyword>
<dbReference type="EMBL" id="UYYA01003990">
    <property type="protein sequence ID" value="VDM58529.1"/>
    <property type="molecule type" value="Genomic_DNA"/>
</dbReference>
<sequence>MRANSRRVALDSSGCRLRRRQPADDPEVAPVWKTATATITSTACNATEVCLIFVSFVRVFDDVLSAPLPSPHHLSLCAASL</sequence>
<protein>
    <submittedName>
        <fullName evidence="1 3">Uncharacterized protein</fullName>
    </submittedName>
</protein>
<name>A0A0R3PP55_ANGCS</name>
<dbReference type="AlphaFoldDB" id="A0A0R3PP55"/>
<proteinExistence type="predicted"/>